<protein>
    <submittedName>
        <fullName evidence="3">Oligoribonuclease NrnB</fullName>
    </submittedName>
</protein>
<dbReference type="RefSeq" id="YP_009283061.1">
    <property type="nucleotide sequence ID" value="NC_031039.1"/>
</dbReference>
<proteinExistence type="predicted"/>
<feature type="region of interest" description="Disordered" evidence="1">
    <location>
        <begin position="254"/>
        <end position="273"/>
    </location>
</feature>
<evidence type="ECO:0000313" key="3">
    <source>
        <dbReference type="EMBL" id="AMS01241.1"/>
    </source>
</evidence>
<dbReference type="PANTHER" id="PTHR42146">
    <property type="entry name" value="3',5'-CYCLIC-NUCLEOTIDE PHOSPHODIESTERASE"/>
    <property type="match status" value="1"/>
</dbReference>
<evidence type="ECO:0000256" key="1">
    <source>
        <dbReference type="SAM" id="MobiDB-lite"/>
    </source>
</evidence>
<dbReference type="SUPFAM" id="SSF64182">
    <property type="entry name" value="DHH phosphoesterases"/>
    <property type="match status" value="1"/>
</dbReference>
<sequence>MIITHYDADGKTCLVLAKKYMNGIGSYRICDYSNVDEVVNDYLDAIENWQCTDSVLVITDITISKETAERIESLKHLFNFIMLIDHHPANHYYLKKYEWCLLFKDNTSASKELYQYLKQKGLINMNDDSYDELIDSVNSLETWDYDNENAKIINDLSYNLKTHDFLARFLINPSLTLSKKEKIILGMRQDDIQATIQKVKPIIKGKTCYIFVDRYVTEITEHIFGNFDNVDVLIAINPMNHSISYRSRDARNDVSKVASENGGDGRKTTSGSPISEDAMLKIVDILLKDGAKDYAK</sequence>
<dbReference type="GeneID" id="29058875"/>
<evidence type="ECO:0000313" key="4">
    <source>
        <dbReference type="Proteomes" id="UP000202618"/>
    </source>
</evidence>
<organism evidence="3 4">
    <name type="scientific">Bacillus phage AR9</name>
    <dbReference type="NCBI Taxonomy" id="1815509"/>
    <lineage>
        <taxon>Viruses</taxon>
        <taxon>Duplodnaviria</taxon>
        <taxon>Heunggongvirae</taxon>
        <taxon>Uroviricota</taxon>
        <taxon>Caudoviricetes</taxon>
        <taxon>Takahashivirus</taxon>
        <taxon>Bacillus phage PBS1</taxon>
    </lineage>
</organism>
<gene>
    <name evidence="3" type="ORF">AR9_g157</name>
</gene>
<dbReference type="InterPro" id="IPR052968">
    <property type="entry name" value="Nucleotide_metab_enz"/>
</dbReference>
<evidence type="ECO:0000259" key="2">
    <source>
        <dbReference type="Pfam" id="PF01368"/>
    </source>
</evidence>
<dbReference type="Pfam" id="PF01368">
    <property type="entry name" value="DHH"/>
    <property type="match status" value="1"/>
</dbReference>
<reference evidence="3 4" key="1">
    <citation type="journal article" date="2016" name="Virology">
        <title>The genome of AR9, a giant transducing Bacillus phage encoding two multisubunit RNA polymerases.</title>
        <authorList>
            <person name="Lavysh D."/>
            <person name="Sokolova M."/>
            <person name="Minakhin L."/>
            <person name="Yakunina M."/>
            <person name="Artamonova T."/>
            <person name="Kozyavkin S."/>
            <person name="Makarova K.S."/>
            <person name="Koonin E.V."/>
            <person name="Severinov K."/>
        </authorList>
    </citation>
    <scope>NUCLEOTIDE SEQUENCE [LARGE SCALE GENOMIC DNA]</scope>
</reference>
<dbReference type="KEGG" id="vg:29058875"/>
<dbReference type="InterPro" id="IPR001667">
    <property type="entry name" value="DDH_dom"/>
</dbReference>
<feature type="domain" description="DDH" evidence="2">
    <location>
        <begin position="1"/>
        <end position="117"/>
    </location>
</feature>
<dbReference type="PANTHER" id="PTHR42146:SF1">
    <property type="entry name" value="OLIGORIBONUCLEASE NRNB"/>
    <property type="match status" value="1"/>
</dbReference>
<dbReference type="Proteomes" id="UP000202618">
    <property type="component" value="Segment"/>
</dbReference>
<name>A0A172JI63_BPPB1</name>
<dbReference type="InterPro" id="IPR038763">
    <property type="entry name" value="DHH_sf"/>
</dbReference>
<accession>A0A172JI63</accession>
<dbReference type="EMBL" id="KU878088">
    <property type="protein sequence ID" value="AMS01241.1"/>
    <property type="molecule type" value="Genomic_DNA"/>
</dbReference>